<reference evidence="2 4" key="1">
    <citation type="submission" date="2015-12" db="EMBL/GenBank/DDBJ databases">
        <title>Amycolatopsis regifaucium genome sequencing and assembly.</title>
        <authorList>
            <person name="Mayilraj S."/>
        </authorList>
    </citation>
    <scope>NUCLEOTIDE SEQUENCE [LARGE SCALE GENOMIC DNA]</scope>
    <source>
        <strain evidence="2 4">GY080</strain>
    </source>
</reference>
<accession>A0A154M3G7</accession>
<evidence type="ECO:0000313" key="5">
    <source>
        <dbReference type="Proteomes" id="UP000186883"/>
    </source>
</evidence>
<dbReference type="EMBL" id="LQCI01000052">
    <property type="protein sequence ID" value="KZB79155.1"/>
    <property type="molecule type" value="Genomic_DNA"/>
</dbReference>
<protein>
    <recommendedName>
        <fullName evidence="6">Peptidase M64</fullName>
    </recommendedName>
</protein>
<dbReference type="OrthoDB" id="4523226at2"/>
<dbReference type="InterPro" id="IPR019026">
    <property type="entry name" value="Peptidase_M64_IgA"/>
</dbReference>
<dbReference type="AlphaFoldDB" id="A0A154M3G7"/>
<keyword evidence="1" id="KW-0732">Signal</keyword>
<dbReference type="RefSeq" id="WP_061981078.1">
    <property type="nucleotide sequence ID" value="NZ_FOPQ01000002.1"/>
</dbReference>
<dbReference type="Gene3D" id="3.40.390.10">
    <property type="entry name" value="Collagenase (Catalytic Domain)"/>
    <property type="match status" value="1"/>
</dbReference>
<feature type="chain" id="PRO_5010636805" description="Peptidase M64" evidence="1">
    <location>
        <begin position="26"/>
        <end position="326"/>
    </location>
</feature>
<comment type="caution">
    <text evidence="2">The sequence shown here is derived from an EMBL/GenBank/DDBJ whole genome shotgun (WGS) entry which is preliminary data.</text>
</comment>
<organism evidence="2 4">
    <name type="scientific">Amycolatopsis regifaucium</name>
    <dbReference type="NCBI Taxonomy" id="546365"/>
    <lineage>
        <taxon>Bacteria</taxon>
        <taxon>Bacillati</taxon>
        <taxon>Actinomycetota</taxon>
        <taxon>Actinomycetes</taxon>
        <taxon>Pseudonocardiales</taxon>
        <taxon>Pseudonocardiaceae</taxon>
        <taxon>Amycolatopsis</taxon>
    </lineage>
</organism>
<dbReference type="SUPFAM" id="SSF55486">
    <property type="entry name" value="Metalloproteases ('zincins'), catalytic domain"/>
    <property type="match status" value="1"/>
</dbReference>
<evidence type="ECO:0000313" key="2">
    <source>
        <dbReference type="EMBL" id="KZB79155.1"/>
    </source>
</evidence>
<evidence type="ECO:0000256" key="1">
    <source>
        <dbReference type="SAM" id="SignalP"/>
    </source>
</evidence>
<evidence type="ECO:0000313" key="4">
    <source>
        <dbReference type="Proteomes" id="UP000076321"/>
    </source>
</evidence>
<name>A0A154M3G7_9PSEU</name>
<gene>
    <name evidence="3" type="ORF">ATP06_0215910</name>
    <name evidence="2" type="ORF">AVL48_16230</name>
</gene>
<dbReference type="EMBL" id="LOBU02000013">
    <property type="protein sequence ID" value="OKA07338.1"/>
    <property type="molecule type" value="Genomic_DNA"/>
</dbReference>
<dbReference type="Proteomes" id="UP000186883">
    <property type="component" value="Unassembled WGS sequence"/>
</dbReference>
<dbReference type="InterPro" id="IPR024079">
    <property type="entry name" value="MetalloPept_cat_dom_sf"/>
</dbReference>
<keyword evidence="5" id="KW-1185">Reference proteome</keyword>
<proteinExistence type="predicted"/>
<reference evidence="3 5" key="2">
    <citation type="submission" date="2016-11" db="EMBL/GenBank/DDBJ databases">
        <title>Genome sequencing of Amycolatopsis regifaucium.</title>
        <authorList>
            <person name="Mayilraj S."/>
            <person name="Kaur N."/>
        </authorList>
    </citation>
    <scope>NUCLEOTIDE SEQUENCE [LARGE SCALE GENOMIC DNA]</scope>
    <source>
        <strain evidence="3 5">GY080</strain>
    </source>
</reference>
<dbReference type="GO" id="GO:0008237">
    <property type="term" value="F:metallopeptidase activity"/>
    <property type="evidence" value="ECO:0007669"/>
    <property type="project" value="InterPro"/>
</dbReference>
<sequence>MRRACLTFALTTVLVSGLVPATASAAPAPRFTTSMEAFEPGGTIRRVEVSRPVSDRTALPQRVASAAAVTPIEINGPSETTFDLVFVGDGYTSGQLSTYSQHVRSSIAALFAIEPYKTYRKQFNLWQVDVVSAQSGVTNDPTQGVRRTTALGMYFWCGGIERLLCVNETKANQYAAAAPDVDQVIALANTTKYGGAGGGVATSSGANAQASQIVAHELGHSIGGLADEYDYGTCETREPREPNASALTATQMRDRRAKWYAWLGKPSPDGGTVGAFEGSRYCKTGMYRPSVNSLMRTLGQPFNPPSTEAMIAGFHRETAQRIHQHP</sequence>
<dbReference type="Proteomes" id="UP000076321">
    <property type="component" value="Unassembled WGS sequence"/>
</dbReference>
<evidence type="ECO:0000313" key="3">
    <source>
        <dbReference type="EMBL" id="OKA07338.1"/>
    </source>
</evidence>
<evidence type="ECO:0008006" key="6">
    <source>
        <dbReference type="Google" id="ProtNLM"/>
    </source>
</evidence>
<dbReference type="Pfam" id="PF09471">
    <property type="entry name" value="Peptidase_M64"/>
    <property type="match status" value="2"/>
</dbReference>
<feature type="signal peptide" evidence="1">
    <location>
        <begin position="1"/>
        <end position="25"/>
    </location>
</feature>